<dbReference type="InterPro" id="IPR004393">
    <property type="entry name" value="NadC"/>
</dbReference>
<evidence type="ECO:0000259" key="10">
    <source>
        <dbReference type="Pfam" id="PF01729"/>
    </source>
</evidence>
<proteinExistence type="inferred from homology"/>
<evidence type="ECO:0000259" key="11">
    <source>
        <dbReference type="Pfam" id="PF02749"/>
    </source>
</evidence>
<sequence length="280" mass="30603">MQDIDIKLAVEIALSEDLNGQHPDQGDITANLIPKEQVISAQIITREDCVLAGAAWVTETFTQLNKSIQLEWMAKDGQQLTANQTIVKLTGNARHILTGERTALNFLQTLSATATQVADCVKELEGTHTKLLDTRKTIPGMRLAQKYAVTCGGGQNHRIGLYDAYLIKENHILACGSIQAAVDKAREHNPDLPIEVEVESIIELQQAIDAKANIVMLDNFSLDMLKQAVALTQGRCQLEVSGNITKQRLKELANLGVDFISSGALTKNIQAIDLSLLLIK</sequence>
<feature type="domain" description="Quinolinate phosphoribosyl transferase C-terminal" evidence="10">
    <location>
        <begin position="114"/>
        <end position="276"/>
    </location>
</feature>
<comment type="pathway">
    <text evidence="2">Cofactor biosynthesis; NAD(+) biosynthesis; nicotinate D-ribonucleotide from quinolinate: step 1/1.</text>
</comment>
<dbReference type="InterPro" id="IPR002638">
    <property type="entry name" value="Quinolinate_PRibosylTrfase_C"/>
</dbReference>
<comment type="similarity">
    <text evidence="3 9">Belongs to the NadC/ModD family.</text>
</comment>
<dbReference type="EMBL" id="JAKGAS010000005">
    <property type="protein sequence ID" value="MCF2948681.1"/>
    <property type="molecule type" value="Genomic_DNA"/>
</dbReference>
<protein>
    <recommendedName>
        <fullName evidence="4">nicotinate-nucleotide diphosphorylase (carboxylating)</fullName>
        <ecNumber evidence="4">2.4.2.19</ecNumber>
    </recommendedName>
    <alternativeName>
        <fullName evidence="8">Quinolinate phosphoribosyltransferase [decarboxylating]</fullName>
    </alternativeName>
</protein>
<dbReference type="SUPFAM" id="SSF54675">
    <property type="entry name" value="Nicotinate/Quinolinate PRTase N-terminal domain-like"/>
    <property type="match status" value="1"/>
</dbReference>
<dbReference type="InterPro" id="IPR037128">
    <property type="entry name" value="Quinolinate_PRibosylTase_N_sf"/>
</dbReference>
<reference evidence="12 13" key="1">
    <citation type="submission" date="2022-01" db="EMBL/GenBank/DDBJ databases">
        <title>Paraglaciecola sp. G1-23.</title>
        <authorList>
            <person name="Jin M.S."/>
            <person name="Han D.M."/>
            <person name="Kim H.M."/>
            <person name="Jeon C.O."/>
        </authorList>
    </citation>
    <scope>NUCLEOTIDE SEQUENCE [LARGE SCALE GENOMIC DNA]</scope>
    <source>
        <strain evidence="12 13">G1-23</strain>
    </source>
</reference>
<dbReference type="InterPro" id="IPR036068">
    <property type="entry name" value="Nicotinate_pribotase-like_C"/>
</dbReference>
<gene>
    <name evidence="12" type="primary">nadC</name>
    <name evidence="12" type="ORF">L0668_11230</name>
</gene>
<evidence type="ECO:0000313" key="13">
    <source>
        <dbReference type="Proteomes" id="UP001521137"/>
    </source>
</evidence>
<evidence type="ECO:0000256" key="7">
    <source>
        <dbReference type="ARBA" id="ARBA00022679"/>
    </source>
</evidence>
<accession>A0ABS9D730</accession>
<dbReference type="NCBIfam" id="TIGR00078">
    <property type="entry name" value="nadC"/>
    <property type="match status" value="1"/>
</dbReference>
<dbReference type="Proteomes" id="UP001521137">
    <property type="component" value="Unassembled WGS sequence"/>
</dbReference>
<evidence type="ECO:0000256" key="3">
    <source>
        <dbReference type="ARBA" id="ARBA00009400"/>
    </source>
</evidence>
<dbReference type="RefSeq" id="WP_235312632.1">
    <property type="nucleotide sequence ID" value="NZ_JAKGAS010000005.1"/>
</dbReference>
<dbReference type="InterPro" id="IPR022412">
    <property type="entry name" value="Quinolinate_PRibosylTrfase_N"/>
</dbReference>
<dbReference type="PANTHER" id="PTHR32179:SF3">
    <property type="entry name" value="NICOTINATE-NUCLEOTIDE PYROPHOSPHORYLASE [CARBOXYLATING]"/>
    <property type="match status" value="1"/>
</dbReference>
<dbReference type="InterPro" id="IPR027277">
    <property type="entry name" value="NadC/ModD"/>
</dbReference>
<keyword evidence="5" id="KW-0662">Pyridine nucleotide biosynthesis</keyword>
<keyword evidence="7 9" id="KW-0808">Transferase</keyword>
<comment type="caution">
    <text evidence="12">The sequence shown here is derived from an EMBL/GenBank/DDBJ whole genome shotgun (WGS) entry which is preliminary data.</text>
</comment>
<dbReference type="CDD" id="cd01572">
    <property type="entry name" value="QPRTase"/>
    <property type="match status" value="1"/>
</dbReference>
<dbReference type="PIRSF" id="PIRSF006250">
    <property type="entry name" value="NadC_ModD"/>
    <property type="match status" value="1"/>
</dbReference>
<comment type="function">
    <text evidence="1">Involved in the catabolism of quinolinic acid (QA).</text>
</comment>
<dbReference type="Pfam" id="PF02749">
    <property type="entry name" value="QRPTase_N"/>
    <property type="match status" value="1"/>
</dbReference>
<keyword evidence="6 9" id="KW-0328">Glycosyltransferase</keyword>
<dbReference type="GO" id="GO:0004514">
    <property type="term" value="F:nicotinate-nucleotide diphosphorylase (carboxylating) activity"/>
    <property type="evidence" value="ECO:0007669"/>
    <property type="project" value="UniProtKB-EC"/>
</dbReference>
<keyword evidence="13" id="KW-1185">Reference proteome</keyword>
<dbReference type="Gene3D" id="3.90.1170.20">
    <property type="entry name" value="Quinolinate phosphoribosyl transferase, N-terminal domain"/>
    <property type="match status" value="1"/>
</dbReference>
<evidence type="ECO:0000256" key="4">
    <source>
        <dbReference type="ARBA" id="ARBA00011944"/>
    </source>
</evidence>
<evidence type="ECO:0000256" key="1">
    <source>
        <dbReference type="ARBA" id="ARBA00003237"/>
    </source>
</evidence>
<evidence type="ECO:0000256" key="8">
    <source>
        <dbReference type="ARBA" id="ARBA00033102"/>
    </source>
</evidence>
<name>A0ABS9D730_9ALTE</name>
<dbReference type="PANTHER" id="PTHR32179">
    <property type="entry name" value="NICOTINATE-NUCLEOTIDE PYROPHOSPHORYLASE [CARBOXYLATING]"/>
    <property type="match status" value="1"/>
</dbReference>
<evidence type="ECO:0000256" key="6">
    <source>
        <dbReference type="ARBA" id="ARBA00022676"/>
    </source>
</evidence>
<evidence type="ECO:0000256" key="9">
    <source>
        <dbReference type="PIRNR" id="PIRNR006250"/>
    </source>
</evidence>
<dbReference type="Gene3D" id="3.20.20.70">
    <property type="entry name" value="Aldolase class I"/>
    <property type="match status" value="1"/>
</dbReference>
<dbReference type="SUPFAM" id="SSF51690">
    <property type="entry name" value="Nicotinate/Quinolinate PRTase C-terminal domain-like"/>
    <property type="match status" value="1"/>
</dbReference>
<feature type="domain" description="Quinolinate phosphoribosyl transferase N-terminal" evidence="11">
    <location>
        <begin position="27"/>
        <end position="111"/>
    </location>
</feature>
<dbReference type="Pfam" id="PF01729">
    <property type="entry name" value="QRPTase_C"/>
    <property type="match status" value="1"/>
</dbReference>
<evidence type="ECO:0000256" key="2">
    <source>
        <dbReference type="ARBA" id="ARBA00004893"/>
    </source>
</evidence>
<evidence type="ECO:0000313" key="12">
    <source>
        <dbReference type="EMBL" id="MCF2948681.1"/>
    </source>
</evidence>
<evidence type="ECO:0000256" key="5">
    <source>
        <dbReference type="ARBA" id="ARBA00022642"/>
    </source>
</evidence>
<organism evidence="12 13">
    <name type="scientific">Paraglaciecola algarum</name>
    <dbReference type="NCBI Taxonomy" id="3050085"/>
    <lineage>
        <taxon>Bacteria</taxon>
        <taxon>Pseudomonadati</taxon>
        <taxon>Pseudomonadota</taxon>
        <taxon>Gammaproteobacteria</taxon>
        <taxon>Alteromonadales</taxon>
        <taxon>Alteromonadaceae</taxon>
        <taxon>Paraglaciecola</taxon>
    </lineage>
</organism>
<dbReference type="InterPro" id="IPR013785">
    <property type="entry name" value="Aldolase_TIM"/>
</dbReference>
<dbReference type="EC" id="2.4.2.19" evidence="4"/>